<name>A7A3T5_BIFAD</name>
<evidence type="ECO:0000313" key="1">
    <source>
        <dbReference type="EMBL" id="EDN83568.1"/>
    </source>
</evidence>
<proteinExistence type="predicted"/>
<evidence type="ECO:0000313" key="2">
    <source>
        <dbReference type="Proteomes" id="UP000003773"/>
    </source>
</evidence>
<gene>
    <name evidence="1" type="ORF">BIFADO_00480</name>
</gene>
<sequence length="45" mass="4748">MILLNPASAGFLCMYCHTRNVVAESHNRKVVSGGSRVPEQGGGTC</sequence>
<dbReference type="EMBL" id="AAXD02000018">
    <property type="protein sequence ID" value="EDN83568.1"/>
    <property type="molecule type" value="Genomic_DNA"/>
</dbReference>
<dbReference type="HOGENOM" id="CLU_3196608_0_0_11"/>
<accession>A7A3T5</accession>
<comment type="caution">
    <text evidence="1">The sequence shown here is derived from an EMBL/GenBank/DDBJ whole genome shotgun (WGS) entry which is preliminary data.</text>
</comment>
<protein>
    <submittedName>
        <fullName evidence="1">Uncharacterized protein</fullName>
    </submittedName>
</protein>
<reference evidence="1 2" key="1">
    <citation type="submission" date="2007-04" db="EMBL/GenBank/DDBJ databases">
        <authorList>
            <person name="Fulton L."/>
            <person name="Clifton S."/>
            <person name="Fulton B."/>
            <person name="Xu J."/>
            <person name="Minx P."/>
            <person name="Pepin K.H."/>
            <person name="Johnson M."/>
            <person name="Thiruvilangam P."/>
            <person name="Bhonagiri V."/>
            <person name="Nash W.E."/>
            <person name="Mardis E.R."/>
            <person name="Wilson R.K."/>
        </authorList>
    </citation>
    <scope>NUCLEOTIDE SEQUENCE [LARGE SCALE GENOMIC DNA]</scope>
    <source>
        <strain evidence="1 2">L2-32</strain>
    </source>
</reference>
<dbReference type="AlphaFoldDB" id="A7A3T5"/>
<dbReference type="Proteomes" id="UP000003773">
    <property type="component" value="Unassembled WGS sequence"/>
</dbReference>
<organism evidence="1 2">
    <name type="scientific">Bifidobacterium adolescentis L2-32</name>
    <dbReference type="NCBI Taxonomy" id="411481"/>
    <lineage>
        <taxon>Bacteria</taxon>
        <taxon>Bacillati</taxon>
        <taxon>Actinomycetota</taxon>
        <taxon>Actinomycetes</taxon>
        <taxon>Bifidobacteriales</taxon>
        <taxon>Bifidobacteriaceae</taxon>
        <taxon>Bifidobacterium</taxon>
    </lineage>
</organism>
<reference evidence="1 2" key="2">
    <citation type="submission" date="2007-05" db="EMBL/GenBank/DDBJ databases">
        <title>Draft genome sequence of Bifidobacterium adolescentis (L2-32).</title>
        <authorList>
            <person name="Sudarsanam P."/>
            <person name="Ley R."/>
            <person name="Guruge J."/>
            <person name="Turnbaugh P.J."/>
            <person name="Mahowald M."/>
            <person name="Liep D."/>
            <person name="Gordon J."/>
        </authorList>
    </citation>
    <scope>NUCLEOTIDE SEQUENCE [LARGE SCALE GENOMIC DNA]</scope>
    <source>
        <strain evidence="1 2">L2-32</strain>
    </source>
</reference>